<name>A0A7Y6IKF7_9ACTN</name>
<dbReference type="Gene3D" id="1.25.40.340">
    <property type="match status" value="1"/>
</dbReference>
<dbReference type="EMBL" id="JABWGO010000001">
    <property type="protein sequence ID" value="NUW39681.1"/>
    <property type="molecule type" value="Genomic_DNA"/>
</dbReference>
<dbReference type="AlphaFoldDB" id="A0A7Y6IKF7"/>
<dbReference type="InterPro" id="IPR004007">
    <property type="entry name" value="DhaL_dom"/>
</dbReference>
<evidence type="ECO:0000313" key="4">
    <source>
        <dbReference type="EMBL" id="NUW39681.1"/>
    </source>
</evidence>
<feature type="domain" description="DhaL" evidence="3">
    <location>
        <begin position="16"/>
        <end position="220"/>
    </location>
</feature>
<dbReference type="FunFam" id="1.25.40.340:FF:000002">
    <property type="entry name" value="Dihydroxyacetone kinase, L subunit"/>
    <property type="match status" value="1"/>
</dbReference>
<evidence type="ECO:0000256" key="2">
    <source>
        <dbReference type="ARBA" id="ARBA00022777"/>
    </source>
</evidence>
<proteinExistence type="predicted"/>
<evidence type="ECO:0000313" key="5">
    <source>
        <dbReference type="Proteomes" id="UP000546126"/>
    </source>
</evidence>
<dbReference type="InterPro" id="IPR012737">
    <property type="entry name" value="DhaK_L_YcgS"/>
</dbReference>
<evidence type="ECO:0000256" key="1">
    <source>
        <dbReference type="ARBA" id="ARBA00022679"/>
    </source>
</evidence>
<organism evidence="4 5">
    <name type="scientific">Nonomuraea rhodomycinica</name>
    <dbReference type="NCBI Taxonomy" id="1712872"/>
    <lineage>
        <taxon>Bacteria</taxon>
        <taxon>Bacillati</taxon>
        <taxon>Actinomycetota</taxon>
        <taxon>Actinomycetes</taxon>
        <taxon>Streptosporangiales</taxon>
        <taxon>Streptosporangiaceae</taxon>
        <taxon>Nonomuraea</taxon>
    </lineage>
</organism>
<dbReference type="PANTHER" id="PTHR28629">
    <property type="entry name" value="TRIOKINASE/FMN CYCLASE"/>
    <property type="match status" value="1"/>
</dbReference>
<dbReference type="PROSITE" id="PS51480">
    <property type="entry name" value="DHAL"/>
    <property type="match status" value="1"/>
</dbReference>
<dbReference type="InterPro" id="IPR050861">
    <property type="entry name" value="Dihydroxyacetone_Kinase"/>
</dbReference>
<reference evidence="4 5" key="1">
    <citation type="submission" date="2020-06" db="EMBL/GenBank/DDBJ databases">
        <authorList>
            <person name="Chanama M."/>
        </authorList>
    </citation>
    <scope>NUCLEOTIDE SEQUENCE [LARGE SCALE GENOMIC DNA]</scope>
    <source>
        <strain evidence="4 5">TBRC6557</strain>
    </source>
</reference>
<dbReference type="Proteomes" id="UP000546126">
    <property type="component" value="Unassembled WGS sequence"/>
</dbReference>
<dbReference type="GO" id="GO:0019563">
    <property type="term" value="P:glycerol catabolic process"/>
    <property type="evidence" value="ECO:0007669"/>
    <property type="project" value="TreeGrafter"/>
</dbReference>
<dbReference type="Pfam" id="PF02734">
    <property type="entry name" value="Dak2"/>
    <property type="match status" value="1"/>
</dbReference>
<keyword evidence="1" id="KW-0808">Transferase</keyword>
<dbReference type="SMART" id="SM01120">
    <property type="entry name" value="Dak2"/>
    <property type="match status" value="1"/>
</dbReference>
<sequence>MGAETVAGGGGGLDTAFFVAWLEEAAGEIARQRDRLTELDAAIGDADHGTNLDRGFSEVLRALRETPPASPAQALMAAGATLIRRVGGASGPLYGSAFRQMGKALDSGEAPGTAVTPAAFAEAFGAGVVAVERLGKAAAGDKTMIDALAPAARALAQTVRDGLGTGEALARAARAAADGARATVPMTARRGRASYLGERSVGHEDPGAASSALIVAALTTAASRTAAG</sequence>
<accession>A0A7Y6IKF7</accession>
<dbReference type="SUPFAM" id="SSF101473">
    <property type="entry name" value="DhaL-like"/>
    <property type="match status" value="1"/>
</dbReference>
<comment type="caution">
    <text evidence="4">The sequence shown here is derived from an EMBL/GenBank/DDBJ whole genome shotgun (WGS) entry which is preliminary data.</text>
</comment>
<gene>
    <name evidence="4" type="primary">dhaL</name>
    <name evidence="4" type="ORF">HT134_05975</name>
</gene>
<dbReference type="InterPro" id="IPR036117">
    <property type="entry name" value="DhaL_dom_sf"/>
</dbReference>
<dbReference type="GO" id="GO:0004371">
    <property type="term" value="F:glycerone kinase activity"/>
    <property type="evidence" value="ECO:0007669"/>
    <property type="project" value="InterPro"/>
</dbReference>
<protein>
    <submittedName>
        <fullName evidence="4">Dihydroxyacetone kinase subunit L</fullName>
    </submittedName>
</protein>
<evidence type="ECO:0000259" key="3">
    <source>
        <dbReference type="PROSITE" id="PS51480"/>
    </source>
</evidence>
<dbReference type="NCBIfam" id="TIGR02365">
    <property type="entry name" value="dha_L_ycgS"/>
    <property type="match status" value="1"/>
</dbReference>
<keyword evidence="2 4" id="KW-0418">Kinase</keyword>
<dbReference type="PANTHER" id="PTHR28629:SF4">
    <property type="entry name" value="TRIOKINASE_FMN CYCLASE"/>
    <property type="match status" value="1"/>
</dbReference>
<dbReference type="GO" id="GO:0005829">
    <property type="term" value="C:cytosol"/>
    <property type="evidence" value="ECO:0007669"/>
    <property type="project" value="TreeGrafter"/>
</dbReference>
<keyword evidence="5" id="KW-1185">Reference proteome</keyword>